<dbReference type="Proteomes" id="UP000515154">
    <property type="component" value="Unplaced"/>
</dbReference>
<dbReference type="Gene3D" id="1.10.10.1450">
    <property type="match status" value="1"/>
</dbReference>
<feature type="region of interest" description="Disordered" evidence="1">
    <location>
        <begin position="74"/>
        <end position="107"/>
    </location>
</feature>
<accession>A0A6P7U0E8</accession>
<dbReference type="AlphaFoldDB" id="A0A6P7U0E8"/>
<sequence length="107" mass="12319">MADNSEEYNFRFDHKMECQVDKTEHFRHHLLFAFNRGVKVAEATLEICAVFGEKGQCLRVLPAFGFHASKMGILTPKNGSNSGRPTEFDEERLNQLLHENPHQSTRE</sequence>
<dbReference type="KEGG" id="osn:115229494"/>
<dbReference type="RefSeq" id="XP_029655690.1">
    <property type="nucleotide sequence ID" value="XM_029799830.1"/>
</dbReference>
<name>A0A6P7U0E8_9MOLL</name>
<evidence type="ECO:0000313" key="4">
    <source>
        <dbReference type="RefSeq" id="XP_029655690.1"/>
    </source>
</evidence>
<feature type="domain" description="Mos1 transposase HTH" evidence="2">
    <location>
        <begin position="24"/>
        <end position="53"/>
    </location>
</feature>
<dbReference type="InterPro" id="IPR041426">
    <property type="entry name" value="Mos1_HTH"/>
</dbReference>
<keyword evidence="3" id="KW-1185">Reference proteome</keyword>
<evidence type="ECO:0000256" key="1">
    <source>
        <dbReference type="SAM" id="MobiDB-lite"/>
    </source>
</evidence>
<protein>
    <submittedName>
        <fullName evidence="4">Uncharacterized protein LOC115229494</fullName>
    </submittedName>
</protein>
<reference evidence="4" key="1">
    <citation type="submission" date="2025-08" db="UniProtKB">
        <authorList>
            <consortium name="RefSeq"/>
        </authorList>
    </citation>
    <scope>IDENTIFICATION</scope>
</reference>
<evidence type="ECO:0000259" key="2">
    <source>
        <dbReference type="Pfam" id="PF17906"/>
    </source>
</evidence>
<gene>
    <name evidence="4" type="primary">LOC115229494</name>
</gene>
<evidence type="ECO:0000313" key="3">
    <source>
        <dbReference type="Proteomes" id="UP000515154"/>
    </source>
</evidence>
<dbReference type="Pfam" id="PF17906">
    <property type="entry name" value="HTH_48"/>
    <property type="match status" value="1"/>
</dbReference>
<organism evidence="3 4">
    <name type="scientific">Octopus sinensis</name>
    <name type="common">East Asian common octopus</name>
    <dbReference type="NCBI Taxonomy" id="2607531"/>
    <lineage>
        <taxon>Eukaryota</taxon>
        <taxon>Metazoa</taxon>
        <taxon>Spiralia</taxon>
        <taxon>Lophotrochozoa</taxon>
        <taxon>Mollusca</taxon>
        <taxon>Cephalopoda</taxon>
        <taxon>Coleoidea</taxon>
        <taxon>Octopodiformes</taxon>
        <taxon>Octopoda</taxon>
        <taxon>Incirrata</taxon>
        <taxon>Octopodidae</taxon>
        <taxon>Octopus</taxon>
    </lineage>
</organism>
<proteinExistence type="predicted"/>